<dbReference type="InterPro" id="IPR022062">
    <property type="entry name" value="DUF3618"/>
</dbReference>
<proteinExistence type="predicted"/>
<reference evidence="3 4" key="1">
    <citation type="submission" date="2017-07" db="EMBL/GenBank/DDBJ databases">
        <title>Amycolatopsis antarcticus sp. nov., isolated from the surface of an Antarcticus brown macroalga.</title>
        <authorList>
            <person name="Wang J."/>
            <person name="Leiva S."/>
            <person name="Huang J."/>
            <person name="Huang Y."/>
        </authorList>
    </citation>
    <scope>NUCLEOTIDE SEQUENCE [LARGE SCALE GENOMIC DNA]</scope>
    <source>
        <strain evidence="3 4">AU-G6</strain>
    </source>
</reference>
<organism evidence="3 4">
    <name type="scientific">Amycolatopsis antarctica</name>
    <dbReference type="NCBI Taxonomy" id="1854586"/>
    <lineage>
        <taxon>Bacteria</taxon>
        <taxon>Bacillati</taxon>
        <taxon>Actinomycetota</taxon>
        <taxon>Actinomycetes</taxon>
        <taxon>Pseudonocardiales</taxon>
        <taxon>Pseudonocardiaceae</taxon>
        <taxon>Amycolatopsis</taxon>
    </lineage>
</organism>
<protein>
    <recommendedName>
        <fullName evidence="5">DUF3618 domain-containing protein</fullName>
    </recommendedName>
</protein>
<gene>
    <name evidence="3" type="ORF">CFN78_25980</name>
</gene>
<keyword evidence="2" id="KW-1133">Transmembrane helix</keyword>
<feature type="transmembrane region" description="Helical" evidence="2">
    <location>
        <begin position="106"/>
        <end position="123"/>
    </location>
</feature>
<name>A0A263CW49_9PSEU</name>
<feature type="region of interest" description="Disordered" evidence="1">
    <location>
        <begin position="62"/>
        <end position="86"/>
    </location>
</feature>
<comment type="caution">
    <text evidence="3">The sequence shown here is derived from an EMBL/GenBank/DDBJ whole genome shotgun (WGS) entry which is preliminary data.</text>
</comment>
<dbReference type="InParanoid" id="A0A263CW49"/>
<dbReference type="AlphaFoldDB" id="A0A263CW49"/>
<evidence type="ECO:0008006" key="5">
    <source>
        <dbReference type="Google" id="ProtNLM"/>
    </source>
</evidence>
<feature type="region of interest" description="Disordered" evidence="1">
    <location>
        <begin position="1"/>
        <end position="32"/>
    </location>
</feature>
<sequence>MSNATSRKYRRPVIVTTPSSPDTPRPAKDASADQIEADIERTRAELGHTVDALSEKLDVKSQARNKVDDVKQRATEQARTAQVHGRQIVERAKELSTDEQGTPKPAVPLAAVLAALTVVLLAVRRSRR</sequence>
<accession>A0A263CW49</accession>
<keyword evidence="2" id="KW-0472">Membrane</keyword>
<evidence type="ECO:0000256" key="1">
    <source>
        <dbReference type="SAM" id="MobiDB-lite"/>
    </source>
</evidence>
<evidence type="ECO:0000313" key="4">
    <source>
        <dbReference type="Proteomes" id="UP000242444"/>
    </source>
</evidence>
<keyword evidence="2" id="KW-0812">Transmembrane</keyword>
<dbReference type="OrthoDB" id="3538349at2"/>
<dbReference type="Proteomes" id="UP000242444">
    <property type="component" value="Unassembled WGS sequence"/>
</dbReference>
<dbReference type="Pfam" id="PF12277">
    <property type="entry name" value="DUF3618"/>
    <property type="match status" value="1"/>
</dbReference>
<feature type="compositionally biased region" description="Basic and acidic residues" evidence="1">
    <location>
        <begin position="62"/>
        <end position="76"/>
    </location>
</feature>
<dbReference type="EMBL" id="NKYE01000021">
    <property type="protein sequence ID" value="OZM70370.1"/>
    <property type="molecule type" value="Genomic_DNA"/>
</dbReference>
<keyword evidence="4" id="KW-1185">Reference proteome</keyword>
<evidence type="ECO:0000256" key="2">
    <source>
        <dbReference type="SAM" id="Phobius"/>
    </source>
</evidence>
<evidence type="ECO:0000313" key="3">
    <source>
        <dbReference type="EMBL" id="OZM70370.1"/>
    </source>
</evidence>